<feature type="active site" evidence="5">
    <location>
        <position position="285"/>
    </location>
</feature>
<dbReference type="InterPro" id="IPR012394">
    <property type="entry name" value="Aldehyde_DH_NAD(P)"/>
</dbReference>
<evidence type="ECO:0000313" key="9">
    <source>
        <dbReference type="EMBL" id="ABZ71874.1"/>
    </source>
</evidence>
<evidence type="ECO:0000256" key="5">
    <source>
        <dbReference type="PIRSR" id="PIRSR036492-1"/>
    </source>
</evidence>
<dbReference type="STRING" id="366602.Caul_2747"/>
<dbReference type="GO" id="GO:0004029">
    <property type="term" value="F:aldehyde dehydrogenase (NAD+) activity"/>
    <property type="evidence" value="ECO:0007669"/>
    <property type="project" value="TreeGrafter"/>
</dbReference>
<dbReference type="PANTHER" id="PTHR43570">
    <property type="entry name" value="ALDEHYDE DEHYDROGENASE"/>
    <property type="match status" value="1"/>
</dbReference>
<dbReference type="KEGG" id="cak:Caul_2747"/>
<evidence type="ECO:0000256" key="4">
    <source>
        <dbReference type="PIRNR" id="PIRNR036492"/>
    </source>
</evidence>
<sequence>MRIAQVGFMVIADKMSRQAAWEDLTLNAPANLNLDLHKASLSKILEAQKAAHLRQGAPTAARRIDWLDRCIGLLVDHQVEIADALNTDFGARSKDATGLTDIAGSIGPLKYAKENVAKWMRPEKRKTTPAILGLFGAKAEVHYQPKGVVGVISPWNFPVNLTFAPLAGVLAAGNRAMIKPSEFTPITSELMKTMFAKAFSEEEIAVITGGPDVGQAFTSLPFDHLVFTGATSVARHVMRAAAENLVPVTLELGGKSPVILSRGADMATAAARIMNGKTLNAGQICLAPDYVLAPADQIDSFVAEAKAAVARTFPTLKDNPDYTAVVAQRHYDRIKGHVDDARAKGATIIEINPAGEDLSQQEHRKIAPTLILNPTDDMTVMQDEIFGPVLPVKTYGKVEEAVNYINAHDRPLGLYWFGTDDAERDMVLNRTTSGGVTVNDVIFHVAQEDLPFGGVGPAGMGSYHGRDGFMEFSHRKAVFHQLKKDIAPMLALRPPYGAGIRKYLASQIKK</sequence>
<accession>B0SYC7</accession>
<evidence type="ECO:0000256" key="3">
    <source>
        <dbReference type="ARBA" id="ARBA00023027"/>
    </source>
</evidence>
<dbReference type="SUPFAM" id="SSF53720">
    <property type="entry name" value="ALDH-like"/>
    <property type="match status" value="1"/>
</dbReference>
<dbReference type="InterPro" id="IPR016161">
    <property type="entry name" value="Ald_DH/histidinol_DH"/>
</dbReference>
<dbReference type="InterPro" id="IPR016162">
    <property type="entry name" value="Ald_DH_N"/>
</dbReference>
<evidence type="ECO:0000259" key="8">
    <source>
        <dbReference type="Pfam" id="PF00171"/>
    </source>
</evidence>
<organism evidence="9">
    <name type="scientific">Caulobacter sp. (strain K31)</name>
    <dbReference type="NCBI Taxonomy" id="366602"/>
    <lineage>
        <taxon>Bacteria</taxon>
        <taxon>Pseudomonadati</taxon>
        <taxon>Pseudomonadota</taxon>
        <taxon>Alphaproteobacteria</taxon>
        <taxon>Caulobacterales</taxon>
        <taxon>Caulobacteraceae</taxon>
        <taxon>Caulobacter</taxon>
    </lineage>
</organism>
<dbReference type="Pfam" id="PF00171">
    <property type="entry name" value="Aldedh"/>
    <property type="match status" value="1"/>
</dbReference>
<feature type="domain" description="Aldehyde dehydrogenase" evidence="8">
    <location>
        <begin position="42"/>
        <end position="478"/>
    </location>
</feature>
<dbReference type="PIRSF" id="PIRSF036492">
    <property type="entry name" value="ALDH"/>
    <property type="match status" value="1"/>
</dbReference>
<proteinExistence type="inferred from homology"/>
<dbReference type="Gene3D" id="3.40.605.10">
    <property type="entry name" value="Aldehyde Dehydrogenase, Chain A, domain 1"/>
    <property type="match status" value="1"/>
</dbReference>
<dbReference type="FunFam" id="3.40.309.10:FF:000003">
    <property type="entry name" value="Aldehyde dehydrogenase"/>
    <property type="match status" value="1"/>
</dbReference>
<dbReference type="AlphaFoldDB" id="B0SYC7"/>
<dbReference type="GO" id="GO:0005737">
    <property type="term" value="C:cytoplasm"/>
    <property type="evidence" value="ECO:0007669"/>
    <property type="project" value="TreeGrafter"/>
</dbReference>
<dbReference type="eggNOG" id="COG1012">
    <property type="taxonomic scope" value="Bacteria"/>
</dbReference>
<dbReference type="InterPro" id="IPR029510">
    <property type="entry name" value="Ald_DH_CS_GLU"/>
</dbReference>
<gene>
    <name evidence="9" type="ordered locus">Caul_2747</name>
</gene>
<dbReference type="CDD" id="cd07133">
    <property type="entry name" value="ALDH_CALDH_CalB"/>
    <property type="match status" value="1"/>
</dbReference>
<evidence type="ECO:0000256" key="1">
    <source>
        <dbReference type="ARBA" id="ARBA00009986"/>
    </source>
</evidence>
<dbReference type="PROSITE" id="PS00687">
    <property type="entry name" value="ALDEHYDE_DEHYDR_GLU"/>
    <property type="match status" value="1"/>
</dbReference>
<keyword evidence="2 4" id="KW-0560">Oxidoreductase</keyword>
<evidence type="ECO:0000256" key="7">
    <source>
        <dbReference type="RuleBase" id="RU003345"/>
    </source>
</evidence>
<evidence type="ECO:0000256" key="2">
    <source>
        <dbReference type="ARBA" id="ARBA00023002"/>
    </source>
</evidence>
<keyword evidence="3" id="KW-0520">NAD</keyword>
<dbReference type="InterPro" id="IPR016163">
    <property type="entry name" value="Ald_DH_C"/>
</dbReference>
<protein>
    <recommendedName>
        <fullName evidence="4">Aldehyde dehydrogenase</fullName>
    </recommendedName>
</protein>
<reference evidence="9" key="1">
    <citation type="submission" date="2008-01" db="EMBL/GenBank/DDBJ databases">
        <title>Complete sequence of chromosome of Caulobacter sp. K31.</title>
        <authorList>
            <consortium name="US DOE Joint Genome Institute"/>
            <person name="Copeland A."/>
            <person name="Lucas S."/>
            <person name="Lapidus A."/>
            <person name="Barry K."/>
            <person name="Glavina del Rio T."/>
            <person name="Dalin E."/>
            <person name="Tice H."/>
            <person name="Pitluck S."/>
            <person name="Bruce D."/>
            <person name="Goodwin L."/>
            <person name="Thompson L.S."/>
            <person name="Brettin T."/>
            <person name="Detter J.C."/>
            <person name="Han C."/>
            <person name="Schmutz J."/>
            <person name="Larimer F."/>
            <person name="Land M."/>
            <person name="Hauser L."/>
            <person name="Kyrpides N."/>
            <person name="Kim E."/>
            <person name="Stephens C."/>
            <person name="Richardson P."/>
        </authorList>
    </citation>
    <scope>NUCLEOTIDE SEQUENCE [LARGE SCALE GENOMIC DNA]</scope>
    <source>
        <strain evidence="9">K31</strain>
    </source>
</reference>
<name>B0SYC7_CAUSK</name>
<feature type="active site" evidence="5 6">
    <location>
        <position position="251"/>
    </location>
</feature>
<evidence type="ECO:0000256" key="6">
    <source>
        <dbReference type="PROSITE-ProRule" id="PRU10007"/>
    </source>
</evidence>
<dbReference type="InterPro" id="IPR015590">
    <property type="entry name" value="Aldehyde_DH_dom"/>
</dbReference>
<comment type="similarity">
    <text evidence="1 4 7">Belongs to the aldehyde dehydrogenase family.</text>
</comment>
<dbReference type="PANTHER" id="PTHR43570:SF20">
    <property type="entry name" value="ALDEHYDE DEHYDROGENASE ALDX-RELATED"/>
    <property type="match status" value="1"/>
</dbReference>
<dbReference type="Gene3D" id="3.40.309.10">
    <property type="entry name" value="Aldehyde Dehydrogenase, Chain A, domain 2"/>
    <property type="match status" value="1"/>
</dbReference>
<dbReference type="HOGENOM" id="CLU_005391_3_6_5"/>
<dbReference type="EMBL" id="CP000927">
    <property type="protein sequence ID" value="ABZ71874.1"/>
    <property type="molecule type" value="Genomic_DNA"/>
</dbReference>
<dbReference type="GO" id="GO:0006081">
    <property type="term" value="P:aldehyde metabolic process"/>
    <property type="evidence" value="ECO:0007669"/>
    <property type="project" value="InterPro"/>
</dbReference>